<name>A0A2J0PFW3_9ENTR</name>
<evidence type="ECO:0000313" key="3">
    <source>
        <dbReference type="EMBL" id="PJD68310.1"/>
    </source>
</evidence>
<dbReference type="RefSeq" id="WP_100126967.1">
    <property type="nucleotide sequence ID" value="NZ_JAANZQ010000014.1"/>
</dbReference>
<dbReference type="OrthoDB" id="79831at2"/>
<evidence type="ECO:0000256" key="1">
    <source>
        <dbReference type="SAM" id="MobiDB-lite"/>
    </source>
</evidence>
<feature type="compositionally biased region" description="Polar residues" evidence="1">
    <location>
        <begin position="12"/>
        <end position="21"/>
    </location>
</feature>
<feature type="domain" description="AntA/AntB antirepressor" evidence="2">
    <location>
        <begin position="47"/>
        <end position="132"/>
    </location>
</feature>
<feature type="region of interest" description="Disordered" evidence="1">
    <location>
        <begin position="1"/>
        <end position="21"/>
    </location>
</feature>
<dbReference type="EMBL" id="NEEU01000027">
    <property type="protein sequence ID" value="PJD68310.1"/>
    <property type="molecule type" value="Genomic_DNA"/>
</dbReference>
<organism evidence="3">
    <name type="scientific">Enterobacter kobei</name>
    <dbReference type="NCBI Taxonomy" id="208224"/>
    <lineage>
        <taxon>Bacteria</taxon>
        <taxon>Pseudomonadati</taxon>
        <taxon>Pseudomonadota</taxon>
        <taxon>Gammaproteobacteria</taxon>
        <taxon>Enterobacterales</taxon>
        <taxon>Enterobacteriaceae</taxon>
        <taxon>Enterobacter</taxon>
        <taxon>Enterobacter cloacae complex</taxon>
    </lineage>
</organism>
<reference evidence="3 4" key="1">
    <citation type="journal article" date="2017" name="J. Antimicrob. Chemother.">
        <title>Characterization of the population structure, drug resistance mechanisms and plasmids of the community-associated Enterobacter cloacae complex in China.</title>
        <authorList>
            <person name="Zhou K."/>
            <person name="Yu W."/>
            <person name="Cao X."/>
            <person name="Shen P."/>
            <person name="Lu H."/>
            <person name="Luo Q."/>
            <person name="Rossen J.W.A."/>
            <person name="Xiao Y."/>
        </authorList>
    </citation>
    <scope>NUCLEOTIDE SEQUENCE [LARGE SCALE GENOMIC DNA]</scope>
    <source>
        <strain evidence="3">ECC1097</strain>
    </source>
</reference>
<proteinExistence type="predicted"/>
<sequence>MTIEKSRFNSEAAPQSSVNQGEYSTNDFAAIVPVISGQIGGREASIVSAKALHTALGVGNDFSTWIKLRIDEYGFSLSADYVVFDSSDFRNQSSNFEQGSPGWVTKRGGDRRSKDYGLSLGMAKELAMVERNEQGRAVRRYFIQCEEALQRSVPEIAAQYRRQLKARIGAANLFKPMCVALESARAEQGKQTQARHYSNESNMIARIVLGGMTAKQWAQANSITGEPRDSMNAGQLEHLTYLESTNITLIDMGMGYDQRKAELIRLSQRWLAKHLGANHA</sequence>
<accession>A0A2J0PFW3</accession>
<comment type="caution">
    <text evidence="3">The sequence shown here is derived from an EMBL/GenBank/DDBJ whole genome shotgun (WGS) entry which is preliminary data.</text>
</comment>
<protein>
    <submittedName>
        <fullName evidence="3">AntA/AntB antirepressor family protein</fullName>
    </submittedName>
</protein>
<dbReference type="AlphaFoldDB" id="A0A2J0PFW3"/>
<gene>
    <name evidence="3" type="ORF">B9Q37_23730</name>
</gene>
<dbReference type="PANTHER" id="PTHR36180:SF1">
    <property type="entry name" value="ANTA_ANTB ANTIREPRESSOR DOMAIN-CONTAINING PROTEIN"/>
    <property type="match status" value="1"/>
</dbReference>
<evidence type="ECO:0000313" key="4">
    <source>
        <dbReference type="Proteomes" id="UP000230495"/>
    </source>
</evidence>
<dbReference type="Proteomes" id="UP000230495">
    <property type="component" value="Unassembled WGS sequence"/>
</dbReference>
<dbReference type="Pfam" id="PF08346">
    <property type="entry name" value="AntA"/>
    <property type="match status" value="1"/>
</dbReference>
<dbReference type="PANTHER" id="PTHR36180">
    <property type="entry name" value="DNA-BINDING PROTEIN-RELATED-RELATED"/>
    <property type="match status" value="1"/>
</dbReference>
<dbReference type="InterPro" id="IPR013557">
    <property type="entry name" value="AntA/B_antirep"/>
</dbReference>
<evidence type="ECO:0000259" key="2">
    <source>
        <dbReference type="Pfam" id="PF08346"/>
    </source>
</evidence>